<evidence type="ECO:0000256" key="5">
    <source>
        <dbReference type="SAM" id="MobiDB-lite"/>
    </source>
</evidence>
<dbReference type="GO" id="GO:0005524">
    <property type="term" value="F:ATP binding"/>
    <property type="evidence" value="ECO:0007669"/>
    <property type="project" value="UniProtKB-KW"/>
</dbReference>
<dbReference type="GeneID" id="111355127"/>
<feature type="compositionally biased region" description="Basic and acidic residues" evidence="5">
    <location>
        <begin position="1093"/>
        <end position="1120"/>
    </location>
</feature>
<keyword evidence="1" id="KW-0808">Transferase</keyword>
<evidence type="ECO:0000313" key="7">
    <source>
        <dbReference type="Proteomes" id="UP000301870"/>
    </source>
</evidence>
<feature type="domain" description="Protein kinase" evidence="6">
    <location>
        <begin position="302"/>
        <end position="618"/>
    </location>
</feature>
<feature type="region of interest" description="Disordered" evidence="5">
    <location>
        <begin position="867"/>
        <end position="890"/>
    </location>
</feature>
<sequence>MQNNETMKKFLYEYKSKKTSRSRCKSETNTAIRERVTVTTHHSVSASPTTPEAPCSHSTTQVGTIRTEEYKRDLAEFQARRSIGSKEPKDTPIKKKCGRHSLPVSCTDCTADHDNTFNYEKKSAIKYKKKPKRARSTTPERLAYGGLPNIQFLFQNQVFMPGNLYPTTSSFSEPQKNKRQSSQRISKSPDMDMLVQKHLDFKEDEQTNTSSKLYKNNSLPFDVKNFLDGHKSDDDEVDGVKASGDVNLSSQHASPSPRKDVSDDKLWEVMSELKNLDQWADEQLQVQSPHTSKSDDSKSDASTYGLPIACASNLDVTVERNKTWNCGKWGVVPVQIKRLNGVSVEHVRKKRNTEINILRKCRHPNIILLMGLYPDIYGNVHLICERCVDSLYGILHVQGRILSAQTAVQYALDIANALVFLHMQGYLHTELCSSSVMITSHDAAKLADMAACSKLPCTPERSNLKDYDMCSPEPQYVNIDDSHQSDVVEFQPLISAHPSETYISSNAVTKEYKIYENSEKYRWHAPELFLPSEEGLVYPCSKSDVYSLCLILWESCNAAVPWKNLSYDKLKEQYTLWKTGVPLPTDGTYPGCLLSLLQSGLTLQRNERMDLNMLQSTLQNVKRNIDDLGYIIIPARLPTKRSTFSSTAWDTTSPTDSECMSPQNIEHQAVVHNAQESSTESEKDCSKSDASPLYETIRKSHAKSVATAEKCFISDDDQNDHASLVRYEHLQEKEYSSACSTPIAKIKARMKDLGTPGTLHRSDSTEYCSIFSPNRTINFANDDDIKEQSAERPHTKLSKSFTPKSYKPLHIKVPDVNFDSIKPLLKDRNSSERSSYNFDIRNYSLPSTPIARSNKLRKNAWLSGELGAADRSHEKPNAAENCVTPEKEDHKNLTNSSLESAATPMNTSVENPVNSMEKTHEPEVITPVNSSPEVIDPIRDVFTGLRRVNQPPDFSPDCEDVRDRMSSCSLKSSQDKNALTKYKIEEDILANVNVKPLVAIHEKWIYEANRKTCRSMSLPEDNRSQIAAVKPASHCVDTLQKSLPQLNVKKPGTKIFRTRPASPINGKNGNHWDQFCQARETIAKSVNFNRSPEVPHRRVEMDKETTVESQKSEHKIDQSTDTKSIEDFIRDMIRKEFQHLLQELTDDASTGSVTISKSEDILNKGVANIIESLNNNEDMKSKKEPTRSFSRVKINGNNKPLLQITFTRTGENSLQVLDNCVNVTICDPGNNNVSMKDKMNQSLDDTLTDDIHVNALKRCQAFNALQEAKSTEDLYIDDDLSTMQENFGGKVKLIPLHGSLHEILCEKEDDCCLIKVKQENGCDTIYFRCDNSDTESRDAIDGCPRDHLPQDTVVYKRSISLVEERIQRIFPKEKRAQTPNVARKAKPPDYVRIRPKSEVFVPKLTIESRVLSNSSPSLATCDRSDEVEVNIENVLSYQDSSSDECIRCQLEGDDFELLEKKIEEDIANSNKNSLTCGCLAKISEENLATLNEEKD</sequence>
<dbReference type="Gene3D" id="1.10.510.10">
    <property type="entry name" value="Transferase(Phosphotransferase) domain 1"/>
    <property type="match status" value="1"/>
</dbReference>
<dbReference type="InterPro" id="IPR001245">
    <property type="entry name" value="Ser-Thr/Tyr_kinase_cat_dom"/>
</dbReference>
<dbReference type="PROSITE" id="PS50011">
    <property type="entry name" value="PROTEIN_KINASE_DOM"/>
    <property type="match status" value="1"/>
</dbReference>
<dbReference type="Pfam" id="PF07714">
    <property type="entry name" value="PK_Tyr_Ser-Thr"/>
    <property type="match status" value="1"/>
</dbReference>
<dbReference type="Proteomes" id="UP000301870">
    <property type="component" value="Chromosome 20"/>
</dbReference>
<keyword evidence="7" id="KW-1185">Reference proteome</keyword>
<dbReference type="RefSeq" id="XP_022824638.1">
    <property type="nucleotide sequence ID" value="XM_022968870.1"/>
</dbReference>
<evidence type="ECO:0000259" key="6">
    <source>
        <dbReference type="PROSITE" id="PS50011"/>
    </source>
</evidence>
<proteinExistence type="predicted"/>
<feature type="compositionally biased region" description="Polar residues" evidence="5">
    <location>
        <begin position="165"/>
        <end position="186"/>
    </location>
</feature>
<keyword evidence="3" id="KW-0418">Kinase</keyword>
<evidence type="ECO:0000256" key="1">
    <source>
        <dbReference type="ARBA" id="ARBA00022679"/>
    </source>
</evidence>
<dbReference type="SUPFAM" id="SSF56112">
    <property type="entry name" value="Protein kinase-like (PK-like)"/>
    <property type="match status" value="1"/>
</dbReference>
<keyword evidence="2" id="KW-0547">Nucleotide-binding</keyword>
<evidence type="ECO:0000313" key="8">
    <source>
        <dbReference type="RefSeq" id="XP_022824638.1"/>
    </source>
</evidence>
<gene>
    <name evidence="8" type="primary">LOC111355127</name>
</gene>
<feature type="region of interest" description="Disordered" evidence="5">
    <location>
        <begin position="1092"/>
        <end position="1120"/>
    </location>
</feature>
<organism evidence="7 8">
    <name type="scientific">Spodoptera litura</name>
    <name type="common">Asian cotton leafworm</name>
    <dbReference type="NCBI Taxonomy" id="69820"/>
    <lineage>
        <taxon>Eukaryota</taxon>
        <taxon>Metazoa</taxon>
        <taxon>Ecdysozoa</taxon>
        <taxon>Arthropoda</taxon>
        <taxon>Hexapoda</taxon>
        <taxon>Insecta</taxon>
        <taxon>Pterygota</taxon>
        <taxon>Neoptera</taxon>
        <taxon>Endopterygota</taxon>
        <taxon>Lepidoptera</taxon>
        <taxon>Glossata</taxon>
        <taxon>Ditrysia</taxon>
        <taxon>Noctuoidea</taxon>
        <taxon>Noctuidae</taxon>
        <taxon>Amphipyrinae</taxon>
        <taxon>Spodoptera</taxon>
    </lineage>
</organism>
<dbReference type="InterPro" id="IPR051681">
    <property type="entry name" value="Ser/Thr_Kinases-Pseudokinases"/>
</dbReference>
<feature type="region of interest" description="Disordered" evidence="5">
    <location>
        <begin position="230"/>
        <end position="263"/>
    </location>
</feature>
<dbReference type="GO" id="GO:0004674">
    <property type="term" value="F:protein serine/threonine kinase activity"/>
    <property type="evidence" value="ECO:0007669"/>
    <property type="project" value="TreeGrafter"/>
</dbReference>
<feature type="region of interest" description="Disordered" evidence="5">
    <location>
        <begin position="165"/>
        <end position="190"/>
    </location>
</feature>
<feature type="compositionally biased region" description="Basic and acidic residues" evidence="5">
    <location>
        <begin position="868"/>
        <end position="877"/>
    </location>
</feature>
<evidence type="ECO:0000256" key="2">
    <source>
        <dbReference type="ARBA" id="ARBA00022741"/>
    </source>
</evidence>
<dbReference type="KEGG" id="sliu:111355127"/>
<dbReference type="PANTHER" id="PTHR44329:SF288">
    <property type="entry name" value="MITOGEN-ACTIVATED PROTEIN KINASE KINASE KINASE 20"/>
    <property type="match status" value="1"/>
</dbReference>
<dbReference type="PANTHER" id="PTHR44329">
    <property type="entry name" value="SERINE/THREONINE-PROTEIN KINASE TNNI3K-RELATED"/>
    <property type="match status" value="1"/>
</dbReference>
<evidence type="ECO:0000256" key="4">
    <source>
        <dbReference type="ARBA" id="ARBA00022840"/>
    </source>
</evidence>
<dbReference type="InterPro" id="IPR000719">
    <property type="entry name" value="Prot_kinase_dom"/>
</dbReference>
<evidence type="ECO:0000256" key="3">
    <source>
        <dbReference type="ARBA" id="ARBA00022777"/>
    </source>
</evidence>
<dbReference type="Gene3D" id="3.30.200.20">
    <property type="entry name" value="Phosphorylase Kinase, domain 1"/>
    <property type="match status" value="1"/>
</dbReference>
<dbReference type="SMART" id="SM00220">
    <property type="entry name" value="S_TKc"/>
    <property type="match status" value="1"/>
</dbReference>
<name>A0A9J7IR23_SPOLT</name>
<dbReference type="OrthoDB" id="5962695at2759"/>
<dbReference type="InterPro" id="IPR011009">
    <property type="entry name" value="Kinase-like_dom_sf"/>
</dbReference>
<keyword evidence="4" id="KW-0067">ATP-binding</keyword>
<reference evidence="8" key="1">
    <citation type="submission" date="2025-08" db="UniProtKB">
        <authorList>
            <consortium name="RefSeq"/>
        </authorList>
    </citation>
    <scope>IDENTIFICATION</scope>
    <source>
        <strain evidence="8">Ishihara</strain>
        <tissue evidence="8">Whole body</tissue>
    </source>
</reference>
<feature type="compositionally biased region" description="Polar residues" evidence="5">
    <location>
        <begin position="27"/>
        <end position="64"/>
    </location>
</feature>
<accession>A0A9J7IR23</accession>
<feature type="region of interest" description="Disordered" evidence="5">
    <location>
        <begin position="671"/>
        <end position="691"/>
    </location>
</feature>
<protein>
    <submittedName>
        <fullName evidence="8">Uncharacterized protein LOC111355127 isoform X1</fullName>
    </submittedName>
</protein>
<feature type="region of interest" description="Disordered" evidence="5">
    <location>
        <begin position="22"/>
        <end position="67"/>
    </location>
</feature>